<dbReference type="EMBL" id="JBHRZG010000024">
    <property type="protein sequence ID" value="MFC3834821.1"/>
    <property type="molecule type" value="Genomic_DNA"/>
</dbReference>
<accession>A0ABV7ZEV0</accession>
<protein>
    <submittedName>
        <fullName evidence="1">Uncharacterized protein</fullName>
    </submittedName>
</protein>
<evidence type="ECO:0000313" key="2">
    <source>
        <dbReference type="Proteomes" id="UP001595803"/>
    </source>
</evidence>
<name>A0ABV7ZEV0_9DEIO</name>
<organism evidence="1 2">
    <name type="scientific">Deinococcus rufus</name>
    <dbReference type="NCBI Taxonomy" id="2136097"/>
    <lineage>
        <taxon>Bacteria</taxon>
        <taxon>Thermotogati</taxon>
        <taxon>Deinococcota</taxon>
        <taxon>Deinococci</taxon>
        <taxon>Deinococcales</taxon>
        <taxon>Deinococcaceae</taxon>
        <taxon>Deinococcus</taxon>
    </lineage>
</organism>
<gene>
    <name evidence="1" type="ORF">ACFOSB_18335</name>
</gene>
<evidence type="ECO:0000313" key="1">
    <source>
        <dbReference type="EMBL" id="MFC3834821.1"/>
    </source>
</evidence>
<sequence>MRDVVGTPAAFALAFQLAPGLGTVVRLPGATLAGLSRVLAGPLGRTSIWPGRVRALAGITTPRPGQRGILRPVVVVPLGGPLRATWTGGTLHLREGR</sequence>
<comment type="caution">
    <text evidence="1">The sequence shown here is derived from an EMBL/GenBank/DDBJ whole genome shotgun (WGS) entry which is preliminary data.</text>
</comment>
<dbReference type="Proteomes" id="UP001595803">
    <property type="component" value="Unassembled WGS sequence"/>
</dbReference>
<proteinExistence type="predicted"/>
<reference evidence="2" key="1">
    <citation type="journal article" date="2019" name="Int. J. Syst. Evol. Microbiol.">
        <title>The Global Catalogue of Microorganisms (GCM) 10K type strain sequencing project: providing services to taxonomists for standard genome sequencing and annotation.</title>
        <authorList>
            <consortium name="The Broad Institute Genomics Platform"/>
            <consortium name="The Broad Institute Genome Sequencing Center for Infectious Disease"/>
            <person name="Wu L."/>
            <person name="Ma J."/>
        </authorList>
    </citation>
    <scope>NUCLEOTIDE SEQUENCE [LARGE SCALE GENOMIC DNA]</scope>
    <source>
        <strain evidence="2">CCTCC AB 2017081</strain>
    </source>
</reference>
<keyword evidence="2" id="KW-1185">Reference proteome</keyword>